<dbReference type="AlphaFoldDB" id="A0A7L0JG97"/>
<sequence length="89" mass="10416">KLGEDWQLPGYGTNLYIDLMESISQTLNLSNCWICSGSLMTEEWPWKGTGLTPWEILKWNHSREASESRPQGWILTSAVVRREYIERRD</sequence>
<proteinExistence type="predicted"/>
<feature type="non-terminal residue" evidence="1">
    <location>
        <position position="1"/>
    </location>
</feature>
<feature type="non-terminal residue" evidence="1">
    <location>
        <position position="89"/>
    </location>
</feature>
<dbReference type="Proteomes" id="UP000520962">
    <property type="component" value="Unassembled WGS sequence"/>
</dbReference>
<dbReference type="EMBL" id="VXAH01000959">
    <property type="protein sequence ID" value="NXK43651.1"/>
    <property type="molecule type" value="Genomic_DNA"/>
</dbReference>
<organism evidence="1 2">
    <name type="scientific">Piprites chloris</name>
    <name type="common">Wing-barred manakin</name>
    <dbReference type="NCBI Taxonomy" id="114369"/>
    <lineage>
        <taxon>Eukaryota</taxon>
        <taxon>Metazoa</taxon>
        <taxon>Chordata</taxon>
        <taxon>Craniata</taxon>
        <taxon>Vertebrata</taxon>
        <taxon>Euteleostomi</taxon>
        <taxon>Archelosauria</taxon>
        <taxon>Archosauria</taxon>
        <taxon>Dinosauria</taxon>
        <taxon>Saurischia</taxon>
        <taxon>Theropoda</taxon>
        <taxon>Coelurosauria</taxon>
        <taxon>Aves</taxon>
        <taxon>Neognathae</taxon>
        <taxon>Neoaves</taxon>
        <taxon>Telluraves</taxon>
        <taxon>Australaves</taxon>
        <taxon>Passeriformes</taxon>
        <taxon>Pipridae</taxon>
        <taxon>Piprites</taxon>
    </lineage>
</organism>
<comment type="caution">
    <text evidence="1">The sequence shown here is derived from an EMBL/GenBank/DDBJ whole genome shotgun (WGS) entry which is preliminary data.</text>
</comment>
<reference evidence="1 2" key="1">
    <citation type="submission" date="2019-09" db="EMBL/GenBank/DDBJ databases">
        <title>Bird 10,000 Genomes (B10K) Project - Family phase.</title>
        <authorList>
            <person name="Zhang G."/>
        </authorList>
    </citation>
    <scope>NUCLEOTIDE SEQUENCE [LARGE SCALE GENOMIC DNA]</scope>
    <source>
        <strain evidence="1">B10K-DU-007-02</strain>
        <tissue evidence="1">Mixed tissue sample</tissue>
    </source>
</reference>
<accession>A0A7L0JG97</accession>
<name>A0A7L0JG97_PIPCL</name>
<protein>
    <submittedName>
        <fullName evidence="1">ENR1 protein</fullName>
    </submittedName>
</protein>
<keyword evidence="2" id="KW-1185">Reference proteome</keyword>
<evidence type="ECO:0000313" key="1">
    <source>
        <dbReference type="EMBL" id="NXK43651.1"/>
    </source>
</evidence>
<evidence type="ECO:0000313" key="2">
    <source>
        <dbReference type="Proteomes" id="UP000520962"/>
    </source>
</evidence>
<gene>
    <name evidence="1" type="primary">Erv31_1</name>
    <name evidence="1" type="ORF">PIPCHL_R15717</name>
</gene>